<protein>
    <submittedName>
        <fullName evidence="1">Uncharacterized protein</fullName>
    </submittedName>
</protein>
<proteinExistence type="predicted"/>
<reference evidence="1" key="1">
    <citation type="journal article" date="2014" name="Genome Biol. Evol.">
        <title>Pangenome evidence for extensive interdomain horizontal transfer affecting lineage core and shell genes in uncultured planktonic thaumarchaeota and euryarchaeota.</title>
        <authorList>
            <person name="Deschamps P."/>
            <person name="Zivanovic Y."/>
            <person name="Moreira D."/>
            <person name="Rodriguez-Valera F."/>
            <person name="Lopez-Garcia P."/>
        </authorList>
    </citation>
    <scope>NUCLEOTIDE SEQUENCE</scope>
</reference>
<organism evidence="1">
    <name type="scientific">uncultured marine thaumarchaeote AD1000_36_B08</name>
    <dbReference type="NCBI Taxonomy" id="1455910"/>
    <lineage>
        <taxon>Archaea</taxon>
        <taxon>Nitrososphaerota</taxon>
        <taxon>environmental samples</taxon>
    </lineage>
</organism>
<sequence length="36" mass="4219">MLTGELKSILIEKINEFLSVHQQKREEARKTSMNIC</sequence>
<name>A0A075FPB4_9ARCH</name>
<evidence type="ECO:0000313" key="1">
    <source>
        <dbReference type="EMBL" id="AIE93450.1"/>
    </source>
</evidence>
<dbReference type="AlphaFoldDB" id="A0A075FPB4"/>
<dbReference type="Gene3D" id="1.10.240.10">
    <property type="entry name" value="Tyrosyl-Transfer RNA Synthetase"/>
    <property type="match status" value="1"/>
</dbReference>
<dbReference type="EMBL" id="KF900394">
    <property type="protein sequence ID" value="AIE93450.1"/>
    <property type="molecule type" value="Genomic_DNA"/>
</dbReference>
<accession>A0A075FPB4</accession>